<dbReference type="RefSeq" id="WP_138088246.1">
    <property type="nucleotide sequence ID" value="NZ_VAUV01000019.1"/>
</dbReference>
<protein>
    <submittedName>
        <fullName evidence="2">Uncharacterized protein</fullName>
    </submittedName>
</protein>
<dbReference type="EMBL" id="VAUV01000019">
    <property type="protein sequence ID" value="TLD68785.1"/>
    <property type="molecule type" value="Genomic_DNA"/>
</dbReference>
<keyword evidence="1" id="KW-0472">Membrane</keyword>
<dbReference type="Proteomes" id="UP000306196">
    <property type="component" value="Unassembled WGS sequence"/>
</dbReference>
<accession>A0A5R8KA50</accession>
<name>A0A5R8KA50_9BACT</name>
<comment type="caution">
    <text evidence="2">The sequence shown here is derived from an EMBL/GenBank/DDBJ whole genome shotgun (WGS) entry which is preliminary data.</text>
</comment>
<gene>
    <name evidence="2" type="ORF">FEM03_20850</name>
</gene>
<keyword evidence="1" id="KW-1133">Transmembrane helix</keyword>
<evidence type="ECO:0000256" key="1">
    <source>
        <dbReference type="SAM" id="Phobius"/>
    </source>
</evidence>
<reference evidence="2 3" key="1">
    <citation type="submission" date="2019-05" db="EMBL/GenBank/DDBJ databases">
        <title>Verrucobacter flavum gen. nov., sp. nov. a new member of the family Verrucomicrobiaceae.</title>
        <authorList>
            <person name="Szuroczki S."/>
            <person name="Abbaszade G."/>
            <person name="Szabo A."/>
            <person name="Felfoldi T."/>
            <person name="Schumann P."/>
            <person name="Boka K."/>
            <person name="Keki Z."/>
            <person name="Toumi M."/>
            <person name="Toth E."/>
        </authorList>
    </citation>
    <scope>NUCLEOTIDE SEQUENCE [LARGE SCALE GENOMIC DNA]</scope>
    <source>
        <strain evidence="2 3">MG-N-17</strain>
    </source>
</reference>
<evidence type="ECO:0000313" key="2">
    <source>
        <dbReference type="EMBL" id="TLD68785.1"/>
    </source>
</evidence>
<feature type="transmembrane region" description="Helical" evidence="1">
    <location>
        <begin position="53"/>
        <end position="71"/>
    </location>
</feature>
<organism evidence="2 3">
    <name type="scientific">Phragmitibacter flavus</name>
    <dbReference type="NCBI Taxonomy" id="2576071"/>
    <lineage>
        <taxon>Bacteria</taxon>
        <taxon>Pseudomonadati</taxon>
        <taxon>Verrucomicrobiota</taxon>
        <taxon>Verrucomicrobiia</taxon>
        <taxon>Verrucomicrobiales</taxon>
        <taxon>Verrucomicrobiaceae</taxon>
        <taxon>Phragmitibacter</taxon>
    </lineage>
</organism>
<feature type="transmembrane region" description="Helical" evidence="1">
    <location>
        <begin position="20"/>
        <end position="41"/>
    </location>
</feature>
<dbReference type="AlphaFoldDB" id="A0A5R8KA50"/>
<keyword evidence="1" id="KW-0812">Transmembrane</keyword>
<evidence type="ECO:0000313" key="3">
    <source>
        <dbReference type="Proteomes" id="UP000306196"/>
    </source>
</evidence>
<keyword evidence="3" id="KW-1185">Reference proteome</keyword>
<proteinExistence type="predicted"/>
<sequence length="167" mass="19434">MDPARTPPKLRHYKPLPHRVYILFLGCLPHYLGILSIHAALHRNMRGPEEWMIFTFGIIAILFGLSLWRYVIRPVAIITPTHIILNRFLSRDKVAYTEIEKLGLSVQNFRPHGKTPPQPIRIHTLIVTPKDEDQYPIEHFLPPSPTLQHFLDTLQSRSGITIKRQRL</sequence>